<reference evidence="2" key="2">
    <citation type="submission" date="2025-08" db="UniProtKB">
        <authorList>
            <consortium name="Ensembl"/>
        </authorList>
    </citation>
    <scope>IDENTIFICATION</scope>
</reference>
<evidence type="ECO:0000313" key="2">
    <source>
        <dbReference type="Ensembl" id="ENSCSAVP00000006977.1"/>
    </source>
</evidence>
<evidence type="ECO:0000313" key="3">
    <source>
        <dbReference type="Proteomes" id="UP000007875"/>
    </source>
</evidence>
<reference evidence="2" key="3">
    <citation type="submission" date="2025-09" db="UniProtKB">
        <authorList>
            <consortium name="Ensembl"/>
        </authorList>
    </citation>
    <scope>IDENTIFICATION</scope>
</reference>
<dbReference type="InParanoid" id="H2YNS0"/>
<organism evidence="2 3">
    <name type="scientific">Ciona savignyi</name>
    <name type="common">Pacific transparent sea squirt</name>
    <dbReference type="NCBI Taxonomy" id="51511"/>
    <lineage>
        <taxon>Eukaryota</taxon>
        <taxon>Metazoa</taxon>
        <taxon>Chordata</taxon>
        <taxon>Tunicata</taxon>
        <taxon>Ascidiacea</taxon>
        <taxon>Phlebobranchia</taxon>
        <taxon>Cionidae</taxon>
        <taxon>Ciona</taxon>
    </lineage>
</organism>
<protein>
    <submittedName>
        <fullName evidence="2">Uncharacterized protein</fullName>
    </submittedName>
</protein>
<accession>H2YNS0</accession>
<name>H2YNS0_CIOSA</name>
<feature type="region of interest" description="Disordered" evidence="1">
    <location>
        <begin position="26"/>
        <end position="138"/>
    </location>
</feature>
<feature type="compositionally biased region" description="Polar residues" evidence="1">
    <location>
        <begin position="36"/>
        <end position="50"/>
    </location>
</feature>
<evidence type="ECO:0000256" key="1">
    <source>
        <dbReference type="SAM" id="MobiDB-lite"/>
    </source>
</evidence>
<dbReference type="AlphaFoldDB" id="H2YNS0"/>
<keyword evidence="3" id="KW-1185">Reference proteome</keyword>
<feature type="region of interest" description="Disordered" evidence="1">
    <location>
        <begin position="181"/>
        <end position="224"/>
    </location>
</feature>
<dbReference type="GeneTree" id="ENSGT00390000009287"/>
<dbReference type="Ensembl" id="ENSCSAVT00000007067.1">
    <property type="protein sequence ID" value="ENSCSAVP00000006977.1"/>
    <property type="gene ID" value="ENSCSAVG00000004173.1"/>
</dbReference>
<sequence>MPPTTIEDMVQHLNGLVGLTREEIDLLNEPPGKSPSYPSSTTGSVMSSYPPSVEPQRSRKPSALFHHERADRPSSLPGRRIDRILPSGRSRTPMMLSSSSYAANLPPDLRPSQLLQPPPDTSSDEEEDSRSNIREEYLPNMEDVMRLGPMKYEAMATMFADLSELPSIDETSTDVMIAANRKWSASSSSSSQSKPRISSSSASSASGSRATPTGRLRTRHEHYV</sequence>
<proteinExistence type="predicted"/>
<dbReference type="Proteomes" id="UP000007875">
    <property type="component" value="Unassembled WGS sequence"/>
</dbReference>
<feature type="compositionally biased region" description="Low complexity" evidence="1">
    <location>
        <begin position="184"/>
        <end position="208"/>
    </location>
</feature>
<dbReference type="HOGENOM" id="CLU_107624_0_0_1"/>
<reference evidence="3" key="1">
    <citation type="submission" date="2003-08" db="EMBL/GenBank/DDBJ databases">
        <authorList>
            <person name="Birren B."/>
            <person name="Nusbaum C."/>
            <person name="Abebe A."/>
            <person name="Abouelleil A."/>
            <person name="Adekoya E."/>
            <person name="Ait-zahra M."/>
            <person name="Allen N."/>
            <person name="Allen T."/>
            <person name="An P."/>
            <person name="Anderson M."/>
            <person name="Anderson S."/>
            <person name="Arachchi H."/>
            <person name="Armbruster J."/>
            <person name="Bachantsang P."/>
            <person name="Baldwin J."/>
            <person name="Barry A."/>
            <person name="Bayul T."/>
            <person name="Blitshsteyn B."/>
            <person name="Bloom T."/>
            <person name="Blye J."/>
            <person name="Boguslavskiy L."/>
            <person name="Borowsky M."/>
            <person name="Boukhgalter B."/>
            <person name="Brunache A."/>
            <person name="Butler J."/>
            <person name="Calixte N."/>
            <person name="Calvo S."/>
            <person name="Camarata J."/>
            <person name="Campo K."/>
            <person name="Chang J."/>
            <person name="Cheshatsang Y."/>
            <person name="Citroen M."/>
            <person name="Collymore A."/>
            <person name="Considine T."/>
            <person name="Cook A."/>
            <person name="Cooke P."/>
            <person name="Corum B."/>
            <person name="Cuomo C."/>
            <person name="David R."/>
            <person name="Dawoe T."/>
            <person name="Degray S."/>
            <person name="Dodge S."/>
            <person name="Dooley K."/>
            <person name="Dorje P."/>
            <person name="Dorjee K."/>
            <person name="Dorris L."/>
            <person name="Duffey N."/>
            <person name="Dupes A."/>
            <person name="Elkins T."/>
            <person name="Engels R."/>
            <person name="Erickson J."/>
            <person name="Farina A."/>
            <person name="Faro S."/>
            <person name="Ferreira P."/>
            <person name="Fischer H."/>
            <person name="Fitzgerald M."/>
            <person name="Foley K."/>
            <person name="Gage D."/>
            <person name="Galagan J."/>
            <person name="Gearin G."/>
            <person name="Gnerre S."/>
            <person name="Gnirke A."/>
            <person name="Goyette A."/>
            <person name="Graham J."/>
            <person name="Grandbois E."/>
            <person name="Gyaltsen K."/>
            <person name="Hafez N."/>
            <person name="Hagopian D."/>
            <person name="Hagos B."/>
            <person name="Hall J."/>
            <person name="Hatcher B."/>
            <person name="Heller A."/>
            <person name="Higgins H."/>
            <person name="Honan T."/>
            <person name="Horn A."/>
            <person name="Houde N."/>
            <person name="Hughes L."/>
            <person name="Hulme W."/>
            <person name="Husby E."/>
            <person name="Iliev I."/>
            <person name="Jaffe D."/>
            <person name="Jones C."/>
            <person name="Kamal M."/>
            <person name="Kamat A."/>
            <person name="Kamvysselis M."/>
            <person name="Karlsson E."/>
            <person name="Kells C."/>
            <person name="Kieu A."/>
            <person name="Kisner P."/>
            <person name="Kodira C."/>
            <person name="Kulbokas E."/>
            <person name="Labutti K."/>
            <person name="Lama D."/>
            <person name="Landers T."/>
            <person name="Leger J."/>
            <person name="Levine S."/>
            <person name="Lewis D."/>
            <person name="Lewis T."/>
            <person name="Lindblad-toh K."/>
            <person name="Liu X."/>
            <person name="Lokyitsang T."/>
            <person name="Lokyitsang Y."/>
            <person name="Lucien O."/>
            <person name="Lui A."/>
            <person name="Ma L.J."/>
            <person name="Mabbitt R."/>
            <person name="Macdonald J."/>
            <person name="Maclean C."/>
            <person name="Major J."/>
            <person name="Manning J."/>
            <person name="Marabella R."/>
            <person name="Maru K."/>
            <person name="Matthews C."/>
            <person name="Mauceli E."/>
            <person name="Mccarthy M."/>
            <person name="Mcdonough S."/>
            <person name="Mcghee T."/>
            <person name="Meldrim J."/>
            <person name="Meneus L."/>
            <person name="Mesirov J."/>
            <person name="Mihalev A."/>
            <person name="Mihova T."/>
            <person name="Mikkelsen T."/>
            <person name="Mlenga V."/>
            <person name="Moru K."/>
            <person name="Mozes J."/>
            <person name="Mulrain L."/>
            <person name="Munson G."/>
            <person name="Naylor J."/>
            <person name="Newes C."/>
            <person name="Nguyen C."/>
            <person name="Nguyen N."/>
            <person name="Nguyen T."/>
            <person name="Nicol R."/>
            <person name="Nielsen C."/>
            <person name="Nizzari M."/>
            <person name="Norbu C."/>
            <person name="Norbu N."/>
            <person name="O'donnell P."/>
            <person name="Okoawo O."/>
            <person name="O'leary S."/>
            <person name="Omotosho B."/>
            <person name="O'neill K."/>
            <person name="Osman S."/>
            <person name="Parker S."/>
            <person name="Perrin D."/>
            <person name="Phunkhang P."/>
            <person name="Piqani B."/>
            <person name="Purcell S."/>
            <person name="Rachupka T."/>
            <person name="Ramasamy U."/>
            <person name="Rameau R."/>
            <person name="Ray V."/>
            <person name="Raymond C."/>
            <person name="Retta R."/>
            <person name="Richardson S."/>
            <person name="Rise C."/>
            <person name="Rodriguez J."/>
            <person name="Rogers J."/>
            <person name="Rogov P."/>
            <person name="Rutman M."/>
            <person name="Schupbach R."/>
            <person name="Seaman C."/>
            <person name="Settipalli S."/>
            <person name="Sharpe T."/>
            <person name="Sheridan J."/>
            <person name="Sherpa N."/>
            <person name="Shi J."/>
            <person name="Smirnov S."/>
            <person name="Smith C."/>
            <person name="Sougnez C."/>
            <person name="Spencer B."/>
            <person name="Stalker J."/>
            <person name="Stange-thomann N."/>
            <person name="Stavropoulos S."/>
            <person name="Stetson K."/>
            <person name="Stone C."/>
            <person name="Stone S."/>
            <person name="Stubbs M."/>
            <person name="Talamas J."/>
            <person name="Tchuinga P."/>
            <person name="Tenzing P."/>
            <person name="Tesfaye S."/>
            <person name="Theodore J."/>
            <person name="Thoulutsang Y."/>
            <person name="Topham K."/>
            <person name="Towey S."/>
            <person name="Tsamla T."/>
            <person name="Tsomo N."/>
            <person name="Vallee D."/>
            <person name="Vassiliev H."/>
            <person name="Venkataraman V."/>
            <person name="Vinson J."/>
            <person name="Vo A."/>
            <person name="Wade C."/>
            <person name="Wang S."/>
            <person name="Wangchuk T."/>
            <person name="Wangdi T."/>
            <person name="Whittaker C."/>
            <person name="Wilkinson J."/>
            <person name="Wu Y."/>
            <person name="Wyman D."/>
            <person name="Yadav S."/>
            <person name="Yang S."/>
            <person name="Yang X."/>
            <person name="Yeager S."/>
            <person name="Yee E."/>
            <person name="Young G."/>
            <person name="Zainoun J."/>
            <person name="Zembeck L."/>
            <person name="Zimmer A."/>
            <person name="Zody M."/>
            <person name="Lander E."/>
        </authorList>
    </citation>
    <scope>NUCLEOTIDE SEQUENCE [LARGE SCALE GENOMIC DNA]</scope>
</reference>